<keyword evidence="2" id="KW-1185">Reference proteome</keyword>
<protein>
    <submittedName>
        <fullName evidence="1 3">Uncharacterized protein</fullName>
    </submittedName>
</protein>
<gene>
    <name evidence="1" type="ORF">SCUD_LOCUS18026</name>
</gene>
<organism evidence="3">
    <name type="scientific">Schistosoma curassoni</name>
    <dbReference type="NCBI Taxonomy" id="6186"/>
    <lineage>
        <taxon>Eukaryota</taxon>
        <taxon>Metazoa</taxon>
        <taxon>Spiralia</taxon>
        <taxon>Lophotrochozoa</taxon>
        <taxon>Platyhelminthes</taxon>
        <taxon>Trematoda</taxon>
        <taxon>Digenea</taxon>
        <taxon>Strigeidida</taxon>
        <taxon>Schistosomatoidea</taxon>
        <taxon>Schistosomatidae</taxon>
        <taxon>Schistosoma</taxon>
    </lineage>
</organism>
<dbReference type="EMBL" id="UZAK01040522">
    <property type="protein sequence ID" value="VDP64734.1"/>
    <property type="molecule type" value="Genomic_DNA"/>
</dbReference>
<evidence type="ECO:0000313" key="1">
    <source>
        <dbReference type="EMBL" id="VDP64734.1"/>
    </source>
</evidence>
<evidence type="ECO:0000313" key="3">
    <source>
        <dbReference type="WBParaSite" id="SCUD_0001802901-mRNA-1"/>
    </source>
</evidence>
<dbReference type="AlphaFoldDB" id="A0A183KSI9"/>
<proteinExistence type="predicted"/>
<dbReference type="Proteomes" id="UP000279833">
    <property type="component" value="Unassembled WGS sequence"/>
</dbReference>
<reference evidence="1 2" key="2">
    <citation type="submission" date="2018-11" db="EMBL/GenBank/DDBJ databases">
        <authorList>
            <consortium name="Pathogen Informatics"/>
        </authorList>
    </citation>
    <scope>NUCLEOTIDE SEQUENCE [LARGE SCALE GENOMIC DNA]</scope>
    <source>
        <strain evidence="1">Dakar</strain>
        <strain evidence="2">Dakar, Senegal</strain>
    </source>
</reference>
<accession>A0A183KSI9</accession>
<dbReference type="WBParaSite" id="SCUD_0001802901-mRNA-1">
    <property type="protein sequence ID" value="SCUD_0001802901-mRNA-1"/>
    <property type="gene ID" value="SCUD_0001802901"/>
</dbReference>
<reference evidence="3" key="1">
    <citation type="submission" date="2016-06" db="UniProtKB">
        <authorList>
            <consortium name="WormBaseParasite"/>
        </authorList>
    </citation>
    <scope>IDENTIFICATION</scope>
</reference>
<sequence>MMNFYIHVNKQVDYPFLVYVKKLYFVHLLKWQHNVQLNQNIEIEF</sequence>
<evidence type="ECO:0000313" key="2">
    <source>
        <dbReference type="Proteomes" id="UP000279833"/>
    </source>
</evidence>
<name>A0A183KSI9_9TREM</name>